<dbReference type="Pfam" id="PF12807">
    <property type="entry name" value="eIF3_p135"/>
    <property type="match status" value="2"/>
</dbReference>
<dbReference type="GO" id="GO:0048312">
    <property type="term" value="P:intracellular distribution of mitochondria"/>
    <property type="evidence" value="ECO:0007669"/>
    <property type="project" value="TreeGrafter"/>
</dbReference>
<dbReference type="InterPro" id="IPR023231">
    <property type="entry name" value="GSKIP_dom_sf"/>
</dbReference>
<accession>A0A8H8DFQ0</accession>
<reference evidence="2 3" key="1">
    <citation type="journal article" name="Sci. Rep.">
        <title>Genome-scale phylogenetic analyses confirm Olpidium as the closest living zoosporic fungus to the non-flagellated, terrestrial fungi.</title>
        <authorList>
            <person name="Chang Y."/>
            <person name="Rochon D."/>
            <person name="Sekimoto S."/>
            <person name="Wang Y."/>
            <person name="Chovatia M."/>
            <person name="Sandor L."/>
            <person name="Salamov A."/>
            <person name="Grigoriev I.V."/>
            <person name="Stajich J.E."/>
            <person name="Spatafora J.W."/>
        </authorList>
    </citation>
    <scope>NUCLEOTIDE SEQUENCE [LARGE SCALE GENOMIC DNA]</scope>
    <source>
        <strain evidence="2">S191</strain>
    </source>
</reference>
<dbReference type="PANTHER" id="PTHR12601">
    <property type="entry name" value="EUKARYOTIC TRANSLATION INITIATION FACTOR 3 SUBUNIT EIF-3"/>
    <property type="match status" value="1"/>
</dbReference>
<dbReference type="EMBL" id="JAEFCI010011462">
    <property type="protein sequence ID" value="KAG5456608.1"/>
    <property type="molecule type" value="Genomic_DNA"/>
</dbReference>
<feature type="domain" description="Clu" evidence="1">
    <location>
        <begin position="252"/>
        <end position="502"/>
    </location>
</feature>
<dbReference type="SUPFAM" id="SSF103107">
    <property type="entry name" value="Hypothetical protein c14orf129, hspc210"/>
    <property type="match status" value="1"/>
</dbReference>
<organism evidence="2 3">
    <name type="scientific">Olpidium bornovanus</name>
    <dbReference type="NCBI Taxonomy" id="278681"/>
    <lineage>
        <taxon>Eukaryota</taxon>
        <taxon>Fungi</taxon>
        <taxon>Fungi incertae sedis</taxon>
        <taxon>Olpidiomycota</taxon>
        <taxon>Olpidiomycotina</taxon>
        <taxon>Olpidiomycetes</taxon>
        <taxon>Olpidiales</taxon>
        <taxon>Olpidiaceae</taxon>
        <taxon>Olpidium</taxon>
    </lineage>
</organism>
<dbReference type="InterPro" id="IPR025697">
    <property type="entry name" value="CLU_dom"/>
</dbReference>
<dbReference type="Pfam" id="PF13236">
    <property type="entry name" value="CLU"/>
    <property type="match status" value="1"/>
</dbReference>
<evidence type="ECO:0000313" key="3">
    <source>
        <dbReference type="Proteomes" id="UP000673691"/>
    </source>
</evidence>
<comment type="caution">
    <text evidence="2">The sequence shown here is derived from an EMBL/GenBank/DDBJ whole genome shotgun (WGS) entry which is preliminary data.</text>
</comment>
<dbReference type="OrthoDB" id="1414216at2759"/>
<dbReference type="CDD" id="cd15466">
    <property type="entry name" value="CLU-central"/>
    <property type="match status" value="1"/>
</dbReference>
<proteinExistence type="predicted"/>
<dbReference type="PANTHER" id="PTHR12601:SF6">
    <property type="entry name" value="CLUSTERED MITOCHONDRIA PROTEIN HOMOLOG"/>
    <property type="match status" value="1"/>
</dbReference>
<dbReference type="GO" id="GO:0003729">
    <property type="term" value="F:mRNA binding"/>
    <property type="evidence" value="ECO:0007669"/>
    <property type="project" value="TreeGrafter"/>
</dbReference>
<feature type="non-terminal residue" evidence="2">
    <location>
        <position position="817"/>
    </location>
</feature>
<dbReference type="InterPro" id="IPR027523">
    <property type="entry name" value="CLU_prot"/>
</dbReference>
<gene>
    <name evidence="2" type="ORF">BJ554DRAFT_3605</name>
</gene>
<sequence length="817" mass="89608">MSTGRLSPGVRLLDTCWLLAPNQTPHAGADDCADSAAHSPPAAAAIGPPEAETVVVASAGAPCGEANDAGAGVDAGETCLLRTFSPLVEIPADADDRPGNGGLATKRRNLSCGSSRASAALAEHFAAKWREGGNDGDLAMSQWHPPPHHRRLAGDIAYLAVTTLEGESVQVTAHVDGFFVNKSTAQLFDPSPRSPLKSTCKAHNIADLLTKISPRFGAQYKLLQETYSKYIISEIFSPQSTSLAIPWLARPPKHTEDSLRAADSYLKFGPEALEAFRDWNDEIQAHRELPRETVHDRLFRERGLIRIYADFAESAGRGAQMVVMGDVQPVNPLDRNDGHMYINGGIFFSRGFDGHEAFQKIGGDAASHVATGKDIEGVRILNNLDIDGLYTLGSAVVDYKGERLVAQTIVPGILRGANVKEKVVYGSFDAETKLAADPTFHEIFGRVAEQLHLAEHEVDAGGNDGSRVELFLSKEAKGLFGGDGRRYALDLYRTCPVDVEWLESECLRKNAGEGHKGDEEVLPPYPHQLVLLRPELVEAFWMYRLRCWTRDQAAAIAEKLAEGNICNGGSQVAAPQQKATVQLAPNEIVSEAADKNFNAKQQDEVAEKERKYEMPDAVVSNFTAAKIGQFKLALNPDVLTDAYPASWERDETLKKQEEDVRACSKFLHDVIIPAFVNEAISDSNIHFDSRALTEQMHKFGINMRCLGRIALMLAKEDDPKAVLLKFVHAGGCVAHFLNCFLGEQLNAQPRPALSLDEELAEWEDHAADKRSTKRDYRLLTPLGLRRAIQQDIAERYRYRLPDNVFDMDGGVGGFNRL</sequence>
<dbReference type="Proteomes" id="UP000673691">
    <property type="component" value="Unassembled WGS sequence"/>
</dbReference>
<dbReference type="InterPro" id="IPR033646">
    <property type="entry name" value="CLU-central"/>
</dbReference>
<evidence type="ECO:0000259" key="1">
    <source>
        <dbReference type="PROSITE" id="PS51823"/>
    </source>
</evidence>
<name>A0A8H8DFQ0_9FUNG</name>
<dbReference type="AlphaFoldDB" id="A0A8H8DFQ0"/>
<dbReference type="PROSITE" id="PS51823">
    <property type="entry name" value="CLU"/>
    <property type="match status" value="1"/>
</dbReference>
<evidence type="ECO:0000313" key="2">
    <source>
        <dbReference type="EMBL" id="KAG5456608.1"/>
    </source>
</evidence>
<protein>
    <submittedName>
        <fullName evidence="2">Clustered mitochondria-domain-containing protein</fullName>
    </submittedName>
</protein>
<keyword evidence="3" id="KW-1185">Reference proteome</keyword>
<dbReference type="GO" id="GO:0005737">
    <property type="term" value="C:cytoplasm"/>
    <property type="evidence" value="ECO:0007669"/>
    <property type="project" value="TreeGrafter"/>
</dbReference>